<protein>
    <submittedName>
        <fullName evidence="1">Transposase (Putative), gypsy type</fullName>
    </submittedName>
</protein>
<accession>A0A699GUB3</accession>
<proteinExistence type="predicted"/>
<evidence type="ECO:0000313" key="1">
    <source>
        <dbReference type="EMBL" id="GEW33031.1"/>
    </source>
</evidence>
<organism evidence="1">
    <name type="scientific">Tanacetum cinerariifolium</name>
    <name type="common">Dalmatian daisy</name>
    <name type="synonym">Chrysanthemum cinerariifolium</name>
    <dbReference type="NCBI Taxonomy" id="118510"/>
    <lineage>
        <taxon>Eukaryota</taxon>
        <taxon>Viridiplantae</taxon>
        <taxon>Streptophyta</taxon>
        <taxon>Embryophyta</taxon>
        <taxon>Tracheophyta</taxon>
        <taxon>Spermatophyta</taxon>
        <taxon>Magnoliopsida</taxon>
        <taxon>eudicotyledons</taxon>
        <taxon>Gunneridae</taxon>
        <taxon>Pentapetalae</taxon>
        <taxon>asterids</taxon>
        <taxon>campanulids</taxon>
        <taxon>Asterales</taxon>
        <taxon>Asteraceae</taxon>
        <taxon>Asteroideae</taxon>
        <taxon>Anthemideae</taxon>
        <taxon>Anthemidinae</taxon>
        <taxon>Tanacetum</taxon>
    </lineage>
</organism>
<gene>
    <name evidence="1" type="ORF">Tci_205007</name>
</gene>
<dbReference type="EMBL" id="BKCJ010053972">
    <property type="protein sequence ID" value="GEW33031.1"/>
    <property type="molecule type" value="Genomic_DNA"/>
</dbReference>
<comment type="caution">
    <text evidence="1">The sequence shown here is derived from an EMBL/GenBank/DDBJ whole genome shotgun (WGS) entry which is preliminary data.</text>
</comment>
<sequence>MGTIDSLKSVLTPSALDDLCEKYYIPDAVHLELPDLERLFFWVDASIFPLSSSWHSGKTLRKDPPPTPDKFSAEVCDFLADNPSPFKKFLEAFLCLVGISRHYTLDENYYLTIWDDKDEDMDLFAFIHHADPTKVKVGERVSHPQTGPGQKIRVRRSDVIIYITQDTKNDL</sequence>
<dbReference type="AlphaFoldDB" id="A0A699GUB3"/>
<name>A0A699GUB3_TANCI</name>
<reference evidence="1" key="1">
    <citation type="journal article" date="2019" name="Sci. Rep.">
        <title>Draft genome of Tanacetum cinerariifolium, the natural source of mosquito coil.</title>
        <authorList>
            <person name="Yamashiro T."/>
            <person name="Shiraishi A."/>
            <person name="Satake H."/>
            <person name="Nakayama K."/>
        </authorList>
    </citation>
    <scope>NUCLEOTIDE SEQUENCE</scope>
</reference>